<protein>
    <recommendedName>
        <fullName evidence="5">Methyltransferase</fullName>
    </recommendedName>
</protein>
<organism evidence="3 4">
    <name type="scientific">Fusarium duplospermum</name>
    <dbReference type="NCBI Taxonomy" id="1325734"/>
    <lineage>
        <taxon>Eukaryota</taxon>
        <taxon>Fungi</taxon>
        <taxon>Dikarya</taxon>
        <taxon>Ascomycota</taxon>
        <taxon>Pezizomycotina</taxon>
        <taxon>Sordariomycetes</taxon>
        <taxon>Hypocreomycetidae</taxon>
        <taxon>Hypocreales</taxon>
        <taxon>Nectriaceae</taxon>
        <taxon>Fusarium</taxon>
        <taxon>Fusarium solani species complex</taxon>
    </lineage>
</organism>
<dbReference type="EMBL" id="NKCI01000099">
    <property type="protein sequence ID" value="RSL55699.1"/>
    <property type="molecule type" value="Genomic_DNA"/>
</dbReference>
<dbReference type="STRING" id="1325734.A0A428PRH4"/>
<dbReference type="Pfam" id="PF13489">
    <property type="entry name" value="Methyltransf_23"/>
    <property type="match status" value="1"/>
</dbReference>
<feature type="compositionally biased region" description="Acidic residues" evidence="2">
    <location>
        <begin position="40"/>
        <end position="51"/>
    </location>
</feature>
<evidence type="ECO:0000256" key="1">
    <source>
        <dbReference type="ARBA" id="ARBA00038158"/>
    </source>
</evidence>
<evidence type="ECO:0008006" key="5">
    <source>
        <dbReference type="Google" id="ProtNLM"/>
    </source>
</evidence>
<dbReference type="PANTHER" id="PTHR43591:SF10">
    <property type="entry name" value="ABC TRANSMEMBRANE TYPE-1 DOMAIN-CONTAINING PROTEIN-RELATED"/>
    <property type="match status" value="1"/>
</dbReference>
<accession>A0A428PRH4</accession>
<reference evidence="3 4" key="1">
    <citation type="submission" date="2017-06" db="EMBL/GenBank/DDBJ databases">
        <title>Comparative genomic analysis of Ambrosia Fusariam Clade fungi.</title>
        <authorList>
            <person name="Stajich J.E."/>
            <person name="Carrillo J."/>
            <person name="Kijimoto T."/>
            <person name="Eskalen A."/>
            <person name="O'Donnell K."/>
            <person name="Kasson M."/>
        </authorList>
    </citation>
    <scope>NUCLEOTIDE SEQUENCE [LARGE SCALE GENOMIC DNA]</scope>
    <source>
        <strain evidence="3 4">NRRL62584</strain>
    </source>
</reference>
<evidence type="ECO:0000313" key="3">
    <source>
        <dbReference type="EMBL" id="RSL55699.1"/>
    </source>
</evidence>
<dbReference type="Proteomes" id="UP000288168">
    <property type="component" value="Unassembled WGS sequence"/>
</dbReference>
<evidence type="ECO:0000313" key="4">
    <source>
        <dbReference type="Proteomes" id="UP000288168"/>
    </source>
</evidence>
<dbReference type="SUPFAM" id="SSF53335">
    <property type="entry name" value="S-adenosyl-L-methionine-dependent methyltransferases"/>
    <property type="match status" value="1"/>
</dbReference>
<dbReference type="PANTHER" id="PTHR43591">
    <property type="entry name" value="METHYLTRANSFERASE"/>
    <property type="match status" value="1"/>
</dbReference>
<dbReference type="CDD" id="cd02440">
    <property type="entry name" value="AdoMet_MTases"/>
    <property type="match status" value="1"/>
</dbReference>
<dbReference type="AlphaFoldDB" id="A0A428PRH4"/>
<feature type="compositionally biased region" description="Polar residues" evidence="2">
    <location>
        <begin position="1"/>
        <end position="37"/>
    </location>
</feature>
<sequence length="367" mass="41276">MSSPKSQKSPKARSSTGSPQPAEGNEQSLEAGSTQIPFNEDGDENEDDDEGVSIGDNETFISSTASLSESILDYRNIHGRTFQASKTTEYWGPNDDKQNEGLDIAHHFVTMLKGDKLFEAPIRANPSKILDVGTGTGIWAIDMADAYPSAEVIGTDISPIQPAWVPPNCKFHIDDAQLEWTYAPETFDFVHIRGLYGSIGDWTELYRQAYRVLLPGGWIENCEFNITLYSDIPAVKNDPDHIFKQWAKVFFEATDRMGKTARIGLEGTMRKHMEEAGFVDIHEKNNQVPVGGWSSDPTLKQIGLYNLAFLDESLEGFALFMLKEIMAWEYIEIQLFVARMREAMRNPKIRPYYIVPNVYARKPDTAS</sequence>
<gene>
    <name evidence="3" type="ORF">CEP54_009277</name>
</gene>
<keyword evidence="4" id="KW-1185">Reference proteome</keyword>
<dbReference type="InterPro" id="IPR029063">
    <property type="entry name" value="SAM-dependent_MTases_sf"/>
</dbReference>
<proteinExistence type="inferred from homology"/>
<feature type="region of interest" description="Disordered" evidence="2">
    <location>
        <begin position="1"/>
        <end position="56"/>
    </location>
</feature>
<dbReference type="Gene3D" id="3.40.50.150">
    <property type="entry name" value="Vaccinia Virus protein VP39"/>
    <property type="match status" value="1"/>
</dbReference>
<name>A0A428PRH4_9HYPO</name>
<comment type="similarity">
    <text evidence="1">Belongs to the methyltransferase superfamily. LaeA methyltransferase family.</text>
</comment>
<dbReference type="OrthoDB" id="2013972at2759"/>
<comment type="caution">
    <text evidence="3">The sequence shown here is derived from an EMBL/GenBank/DDBJ whole genome shotgun (WGS) entry which is preliminary data.</text>
</comment>
<evidence type="ECO:0000256" key="2">
    <source>
        <dbReference type="SAM" id="MobiDB-lite"/>
    </source>
</evidence>
<dbReference type="GO" id="GO:0008168">
    <property type="term" value="F:methyltransferase activity"/>
    <property type="evidence" value="ECO:0007669"/>
    <property type="project" value="TreeGrafter"/>
</dbReference>